<evidence type="ECO:0000313" key="3">
    <source>
        <dbReference type="Proteomes" id="UP001379235"/>
    </source>
</evidence>
<accession>A0ABU8S489</accession>
<reference evidence="2 3" key="1">
    <citation type="submission" date="2024-03" db="EMBL/GenBank/DDBJ databases">
        <authorList>
            <person name="Jo J.-H."/>
        </authorList>
    </citation>
    <scope>NUCLEOTIDE SEQUENCE [LARGE SCALE GENOMIC DNA]</scope>
    <source>
        <strain evidence="2 3">AS3R-12</strain>
    </source>
</reference>
<protein>
    <submittedName>
        <fullName evidence="2">DUF6338 family protein</fullName>
    </submittedName>
</protein>
<organism evidence="2 3">
    <name type="scientific">Novosphingobium aquae</name>
    <dbReference type="NCBI Taxonomy" id="3133435"/>
    <lineage>
        <taxon>Bacteria</taxon>
        <taxon>Pseudomonadati</taxon>
        <taxon>Pseudomonadota</taxon>
        <taxon>Alphaproteobacteria</taxon>
        <taxon>Sphingomonadales</taxon>
        <taxon>Sphingomonadaceae</taxon>
        <taxon>Novosphingobium</taxon>
    </lineage>
</organism>
<proteinExistence type="predicted"/>
<comment type="caution">
    <text evidence="2">The sequence shown here is derived from an EMBL/GenBank/DDBJ whole genome shotgun (WGS) entry which is preliminary data.</text>
</comment>
<sequence>MSDIPSSAELTSLASLLSPGVIILWVRSRFRDAIQSKLTDQVISFALISVAYRAASYPLFHVPAGLILPEWLWQFSLNFLVPLVVAAVLVFFDRSEQFYKLTQKLGLRPTHHEPTAWDFAYRSRGPSYLLVHLNDGSTVAGVWVEGSFASSTPGDRDLLVSQLWTVDPSGSWHCVNPPRAMLICGGSIRMVEFIEGG</sequence>
<keyword evidence="3" id="KW-1185">Reference proteome</keyword>
<evidence type="ECO:0000256" key="1">
    <source>
        <dbReference type="SAM" id="Phobius"/>
    </source>
</evidence>
<feature type="transmembrane region" description="Helical" evidence="1">
    <location>
        <begin position="72"/>
        <end position="92"/>
    </location>
</feature>
<name>A0ABU8S489_9SPHN</name>
<keyword evidence="1" id="KW-0472">Membrane</keyword>
<dbReference type="RefSeq" id="WP_339964397.1">
    <property type="nucleotide sequence ID" value="NZ_JBBHJY010000001.1"/>
</dbReference>
<feature type="transmembrane region" description="Helical" evidence="1">
    <location>
        <begin position="12"/>
        <end position="30"/>
    </location>
</feature>
<gene>
    <name evidence="2" type="ORF">WG900_02465</name>
</gene>
<keyword evidence="1" id="KW-1133">Transmembrane helix</keyword>
<feature type="transmembrane region" description="Helical" evidence="1">
    <location>
        <begin position="42"/>
        <end position="60"/>
    </location>
</feature>
<dbReference type="Pfam" id="PF19865">
    <property type="entry name" value="DUF6338"/>
    <property type="match status" value="1"/>
</dbReference>
<keyword evidence="1" id="KW-0812">Transmembrane</keyword>
<evidence type="ECO:0000313" key="2">
    <source>
        <dbReference type="EMBL" id="MEJ6008775.1"/>
    </source>
</evidence>
<dbReference type="InterPro" id="IPR045919">
    <property type="entry name" value="DUF6338"/>
</dbReference>
<dbReference type="EMBL" id="JBBHJY010000001">
    <property type="protein sequence ID" value="MEJ6008775.1"/>
    <property type="molecule type" value="Genomic_DNA"/>
</dbReference>
<dbReference type="Proteomes" id="UP001379235">
    <property type="component" value="Unassembled WGS sequence"/>
</dbReference>